<dbReference type="InterPro" id="IPR035906">
    <property type="entry name" value="MetI-like_sf"/>
</dbReference>
<dbReference type="EMBL" id="BART01029280">
    <property type="protein sequence ID" value="GAG99340.1"/>
    <property type="molecule type" value="Genomic_DNA"/>
</dbReference>
<feature type="non-terminal residue" evidence="6">
    <location>
        <position position="44"/>
    </location>
</feature>
<dbReference type="SUPFAM" id="SSF161098">
    <property type="entry name" value="MetI-like"/>
    <property type="match status" value="1"/>
</dbReference>
<evidence type="ECO:0000256" key="5">
    <source>
        <dbReference type="SAM" id="Phobius"/>
    </source>
</evidence>
<comment type="caution">
    <text evidence="6">The sequence shown here is derived from an EMBL/GenBank/DDBJ whole genome shotgun (WGS) entry which is preliminary data.</text>
</comment>
<feature type="transmembrane region" description="Helical" evidence="5">
    <location>
        <begin position="22"/>
        <end position="43"/>
    </location>
</feature>
<dbReference type="Gene3D" id="1.10.3720.10">
    <property type="entry name" value="MetI-like"/>
    <property type="match status" value="1"/>
</dbReference>
<sequence>MLTGGGPLKSSTSFGYWVYETAFIYGDFGLASAKAVLMLLFVLL</sequence>
<proteinExistence type="predicted"/>
<gene>
    <name evidence="6" type="ORF">S01H4_51424</name>
</gene>
<comment type="subcellular location">
    <subcellularLocation>
        <location evidence="1">Membrane</location>
        <topology evidence="1">Multi-pass membrane protein</topology>
    </subcellularLocation>
</comment>
<dbReference type="AlphaFoldDB" id="X1BWA4"/>
<keyword evidence="2 5" id="KW-0812">Transmembrane</keyword>
<evidence type="ECO:0000256" key="4">
    <source>
        <dbReference type="ARBA" id="ARBA00023136"/>
    </source>
</evidence>
<dbReference type="GO" id="GO:0016020">
    <property type="term" value="C:membrane"/>
    <property type="evidence" value="ECO:0007669"/>
    <property type="project" value="UniProtKB-SubCell"/>
</dbReference>
<evidence type="ECO:0000256" key="2">
    <source>
        <dbReference type="ARBA" id="ARBA00022692"/>
    </source>
</evidence>
<keyword evidence="4 5" id="KW-0472">Membrane</keyword>
<evidence type="ECO:0008006" key="7">
    <source>
        <dbReference type="Google" id="ProtNLM"/>
    </source>
</evidence>
<reference evidence="6" key="1">
    <citation type="journal article" date="2014" name="Front. Microbiol.">
        <title>High frequency of phylogenetically diverse reductive dehalogenase-homologous genes in deep subseafloor sedimentary metagenomes.</title>
        <authorList>
            <person name="Kawai M."/>
            <person name="Futagami T."/>
            <person name="Toyoda A."/>
            <person name="Takaki Y."/>
            <person name="Nishi S."/>
            <person name="Hori S."/>
            <person name="Arai W."/>
            <person name="Tsubouchi T."/>
            <person name="Morono Y."/>
            <person name="Uchiyama I."/>
            <person name="Ito T."/>
            <person name="Fujiyama A."/>
            <person name="Inagaki F."/>
            <person name="Takami H."/>
        </authorList>
    </citation>
    <scope>NUCLEOTIDE SEQUENCE</scope>
    <source>
        <strain evidence="6">Expedition CK06-06</strain>
    </source>
</reference>
<organism evidence="6">
    <name type="scientific">marine sediment metagenome</name>
    <dbReference type="NCBI Taxonomy" id="412755"/>
    <lineage>
        <taxon>unclassified sequences</taxon>
        <taxon>metagenomes</taxon>
        <taxon>ecological metagenomes</taxon>
    </lineage>
</organism>
<protein>
    <recommendedName>
        <fullName evidence="7">ABC transmembrane type-1 domain-containing protein</fullName>
    </recommendedName>
</protein>
<evidence type="ECO:0000256" key="1">
    <source>
        <dbReference type="ARBA" id="ARBA00004141"/>
    </source>
</evidence>
<keyword evidence="3 5" id="KW-1133">Transmembrane helix</keyword>
<name>X1BWA4_9ZZZZ</name>
<evidence type="ECO:0000313" key="6">
    <source>
        <dbReference type="EMBL" id="GAG99340.1"/>
    </source>
</evidence>
<accession>X1BWA4</accession>
<evidence type="ECO:0000256" key="3">
    <source>
        <dbReference type="ARBA" id="ARBA00022989"/>
    </source>
</evidence>